<organism evidence="1 2">
    <name type="scientific">Leishmania braziliensis MHOM/BR/75/M2904</name>
    <dbReference type="NCBI Taxonomy" id="420245"/>
    <lineage>
        <taxon>Eukaryota</taxon>
        <taxon>Discoba</taxon>
        <taxon>Euglenozoa</taxon>
        <taxon>Kinetoplastea</taxon>
        <taxon>Metakinetoplastina</taxon>
        <taxon>Trypanosomatida</taxon>
        <taxon>Trypanosomatidae</taxon>
        <taxon>Leishmaniinae</taxon>
        <taxon>Leishmania</taxon>
        <taxon>Leishmania braziliensis species complex</taxon>
    </lineage>
</organism>
<dbReference type="Proteomes" id="UP000319462">
    <property type="component" value="Chromosome 28"/>
</dbReference>
<protein>
    <submittedName>
        <fullName evidence="1">Oxygen-sensing_adenylate_cyclase</fullName>
    </submittedName>
</protein>
<reference evidence="1 2" key="1">
    <citation type="submission" date="2018-09" db="EMBL/GenBank/DDBJ databases">
        <authorList>
            <person name="Peiro R."/>
            <person name="Begona"/>
            <person name="Cbmso G."/>
            <person name="Lopez M."/>
            <person name="Gonzalez S."/>
        </authorList>
    </citation>
    <scope>NUCLEOTIDE SEQUENCE [LARGE SCALE GENOMIC DNA]</scope>
</reference>
<evidence type="ECO:0000313" key="2">
    <source>
        <dbReference type="Proteomes" id="UP000319462"/>
    </source>
</evidence>
<proteinExistence type="predicted"/>
<dbReference type="AlphaFoldDB" id="A0A3P3ZAF7"/>
<dbReference type="EMBL" id="LS997627">
    <property type="protein sequence ID" value="SYZ67202.1"/>
    <property type="molecule type" value="Genomic_DNA"/>
</dbReference>
<sequence length="129" mass="15058">MRLFGQQLYNEMLTENSRPRVHLYGVNREEQSKSLPLMAGAAVHLYEEPQVTVDRFIKASLWHRSHGVNEKVFAEMRNVFFKVVPKFVDTDVFRASGEEWQKSWNLALHLQMHGSESLEEERYGGVYGE</sequence>
<evidence type="ECO:0000313" key="1">
    <source>
        <dbReference type="EMBL" id="SYZ67202.1"/>
    </source>
</evidence>
<gene>
    <name evidence="1" type="ORF">LBRM2904_28.0140</name>
</gene>
<name>A0A3P3ZAF7_LEIBR</name>
<accession>A0A3P3ZAF7</accession>